<dbReference type="SUPFAM" id="SSF54001">
    <property type="entry name" value="Cysteine proteinases"/>
    <property type="match status" value="1"/>
</dbReference>
<accession>A0AAN9IKD8</accession>
<dbReference type="AlphaFoldDB" id="A0AAN9IKD8"/>
<comment type="caution">
    <text evidence="7">Lacks conserved residue(s) required for the propagation of feature annotation.</text>
</comment>
<sequence>MVPIGLGLQQDEAECCDVYGLDEQLLEMVPKPVSVVLFLYPLTAQSEQERLQHNTKIRVSAHVYLYNLFIPEAQLGREANPNRRIGGRSLLVRWWRWLAMVVVMGVGAREFDDDGGWRRS</sequence>
<name>A0AAN9IKD8_CROPI</name>
<evidence type="ECO:0000313" key="10">
    <source>
        <dbReference type="Proteomes" id="UP001372338"/>
    </source>
</evidence>
<keyword evidence="5" id="KW-0378">Hydrolase</keyword>
<dbReference type="Proteomes" id="UP001372338">
    <property type="component" value="Unassembled WGS sequence"/>
</dbReference>
<evidence type="ECO:0000256" key="7">
    <source>
        <dbReference type="PROSITE-ProRule" id="PRU01393"/>
    </source>
</evidence>
<evidence type="ECO:0000256" key="5">
    <source>
        <dbReference type="ARBA" id="ARBA00022801"/>
    </source>
</evidence>
<organism evidence="9 10">
    <name type="scientific">Crotalaria pallida</name>
    <name type="common">Smooth rattlebox</name>
    <name type="synonym">Crotalaria striata</name>
    <dbReference type="NCBI Taxonomy" id="3830"/>
    <lineage>
        <taxon>Eukaryota</taxon>
        <taxon>Viridiplantae</taxon>
        <taxon>Streptophyta</taxon>
        <taxon>Embryophyta</taxon>
        <taxon>Tracheophyta</taxon>
        <taxon>Spermatophyta</taxon>
        <taxon>Magnoliopsida</taxon>
        <taxon>eudicotyledons</taxon>
        <taxon>Gunneridae</taxon>
        <taxon>Pentapetalae</taxon>
        <taxon>rosids</taxon>
        <taxon>fabids</taxon>
        <taxon>Fabales</taxon>
        <taxon>Fabaceae</taxon>
        <taxon>Papilionoideae</taxon>
        <taxon>50 kb inversion clade</taxon>
        <taxon>genistoids sensu lato</taxon>
        <taxon>core genistoids</taxon>
        <taxon>Crotalarieae</taxon>
        <taxon>Crotalaria</taxon>
    </lineage>
</organism>
<comment type="caution">
    <text evidence="9">The sequence shown here is derived from an EMBL/GenBank/DDBJ whole genome shotgun (WGS) entry which is preliminary data.</text>
</comment>
<reference evidence="9 10" key="1">
    <citation type="submission" date="2024-01" db="EMBL/GenBank/DDBJ databases">
        <title>The genomes of 5 underutilized Papilionoideae crops provide insights into root nodulation and disease resistanc.</title>
        <authorList>
            <person name="Yuan L."/>
        </authorList>
    </citation>
    <scope>NUCLEOTIDE SEQUENCE [LARGE SCALE GENOMIC DNA]</scope>
    <source>
        <strain evidence="9">ZHUSHIDOU_FW_LH</strain>
        <tissue evidence="9">Leaf</tissue>
    </source>
</reference>
<dbReference type="Gene3D" id="3.40.532.10">
    <property type="entry name" value="Peptidase C12, ubiquitin carboxyl-terminal hydrolase"/>
    <property type="match status" value="1"/>
</dbReference>
<evidence type="ECO:0000256" key="3">
    <source>
        <dbReference type="ARBA" id="ARBA00022670"/>
    </source>
</evidence>
<protein>
    <recommendedName>
        <fullName evidence="2">ubiquitinyl hydrolase 1</fullName>
        <ecNumber evidence="2">3.4.19.12</ecNumber>
    </recommendedName>
</protein>
<evidence type="ECO:0000256" key="2">
    <source>
        <dbReference type="ARBA" id="ARBA00012759"/>
    </source>
</evidence>
<dbReference type="InterPro" id="IPR036959">
    <property type="entry name" value="Peptidase_C12_UCH_sf"/>
</dbReference>
<feature type="domain" description="UCH catalytic" evidence="8">
    <location>
        <begin position="1"/>
        <end position="120"/>
    </location>
</feature>
<dbReference type="GO" id="GO:0004843">
    <property type="term" value="F:cysteine-type deubiquitinase activity"/>
    <property type="evidence" value="ECO:0007669"/>
    <property type="project" value="UniProtKB-EC"/>
</dbReference>
<keyword evidence="3" id="KW-0645">Protease</keyword>
<dbReference type="EC" id="3.4.19.12" evidence="2"/>
<evidence type="ECO:0000256" key="6">
    <source>
        <dbReference type="ARBA" id="ARBA00022807"/>
    </source>
</evidence>
<evidence type="ECO:0000256" key="4">
    <source>
        <dbReference type="ARBA" id="ARBA00022786"/>
    </source>
</evidence>
<dbReference type="InterPro" id="IPR038765">
    <property type="entry name" value="Papain-like_cys_pep_sf"/>
</dbReference>
<dbReference type="Pfam" id="PF01088">
    <property type="entry name" value="Peptidase_C12"/>
    <property type="match status" value="1"/>
</dbReference>
<dbReference type="InterPro" id="IPR001578">
    <property type="entry name" value="Peptidase_C12_UCH"/>
</dbReference>
<gene>
    <name evidence="9" type="ORF">RIF29_08584</name>
</gene>
<keyword evidence="4" id="KW-0833">Ubl conjugation pathway</keyword>
<keyword evidence="6" id="KW-0788">Thiol protease</keyword>
<dbReference type="PROSITE" id="PS52048">
    <property type="entry name" value="UCH_DOMAIN"/>
    <property type="match status" value="1"/>
</dbReference>
<comment type="similarity">
    <text evidence="7">Belongs to the peptidase C12 family.</text>
</comment>
<dbReference type="EMBL" id="JAYWIO010000002">
    <property type="protein sequence ID" value="KAK7280975.1"/>
    <property type="molecule type" value="Genomic_DNA"/>
</dbReference>
<evidence type="ECO:0000256" key="1">
    <source>
        <dbReference type="ARBA" id="ARBA00000707"/>
    </source>
</evidence>
<comment type="catalytic activity">
    <reaction evidence="1">
        <text>Thiol-dependent hydrolysis of ester, thioester, amide, peptide and isopeptide bonds formed by the C-terminal Gly of ubiquitin (a 76-residue protein attached to proteins as an intracellular targeting signal).</text>
        <dbReference type="EC" id="3.4.19.12"/>
    </reaction>
</comment>
<keyword evidence="10" id="KW-1185">Reference proteome</keyword>
<dbReference type="GO" id="GO:0006511">
    <property type="term" value="P:ubiquitin-dependent protein catabolic process"/>
    <property type="evidence" value="ECO:0007669"/>
    <property type="project" value="InterPro"/>
</dbReference>
<evidence type="ECO:0000313" key="9">
    <source>
        <dbReference type="EMBL" id="KAK7280975.1"/>
    </source>
</evidence>
<proteinExistence type="inferred from homology"/>
<evidence type="ECO:0000259" key="8">
    <source>
        <dbReference type="PROSITE" id="PS52048"/>
    </source>
</evidence>